<keyword evidence="2" id="KW-0547">Nucleotide-binding</keyword>
<keyword evidence="2" id="KW-0067">ATP-binding</keyword>
<dbReference type="InterPro" id="IPR036291">
    <property type="entry name" value="NAD(P)-bd_dom_sf"/>
</dbReference>
<dbReference type="InterPro" id="IPR011761">
    <property type="entry name" value="ATP-grasp"/>
</dbReference>
<dbReference type="SUPFAM" id="SSF51735">
    <property type="entry name" value="NAD(P)-binding Rossmann-fold domains"/>
    <property type="match status" value="1"/>
</dbReference>
<dbReference type="PANTHER" id="PTHR42793">
    <property type="entry name" value="COA BINDING DOMAIN CONTAINING PROTEIN"/>
    <property type="match status" value="1"/>
</dbReference>
<evidence type="ECO:0000259" key="3">
    <source>
        <dbReference type="PROSITE" id="PS50975"/>
    </source>
</evidence>
<dbReference type="InterPro" id="IPR032875">
    <property type="entry name" value="Succ_CoA_lig_flav_dom"/>
</dbReference>
<dbReference type="Pfam" id="PF13607">
    <property type="entry name" value="Succ_CoA_lig"/>
    <property type="match status" value="1"/>
</dbReference>
<evidence type="ECO:0000313" key="5">
    <source>
        <dbReference type="Proteomes" id="UP000317078"/>
    </source>
</evidence>
<name>A0A502GAC6_9PROT</name>
<accession>A0A502GAC6</accession>
<dbReference type="Proteomes" id="UP000317078">
    <property type="component" value="Unassembled WGS sequence"/>
</dbReference>
<dbReference type="GO" id="GO:0046872">
    <property type="term" value="F:metal ion binding"/>
    <property type="evidence" value="ECO:0007669"/>
    <property type="project" value="InterPro"/>
</dbReference>
<protein>
    <submittedName>
        <fullName evidence="4">CoA-binding protein</fullName>
    </submittedName>
</protein>
<dbReference type="Gene3D" id="3.30.470.20">
    <property type="entry name" value="ATP-grasp fold, B domain"/>
    <property type="match status" value="1"/>
</dbReference>
<gene>
    <name evidence="4" type="ORF">EAH89_08270</name>
</gene>
<dbReference type="RefSeq" id="WP_140882325.1">
    <property type="nucleotide sequence ID" value="NZ_RCZP01000005.1"/>
</dbReference>
<sequence>MSAVAALLRPRSVAVVGASADATKMTGRPVGYLQKYGFAGEIWPVNPRAESIAGLRCYPDVASLPGAPDAAIVLLGPDRAEAAVRDLAARGCRAAIVLASGYGESNEEGARRQAALKDAAGAMRLLGPNTIGLVNLTDGMMLSATGALEVGDLPAGRISVVSQSGGILGSLLSRAADRGIGFAKLVSTGNEADLDSSDLLEHLVEDEATDVIAVYMEGLRRPEAFKRAARRAAELGKPVVVYKVGRSESGARAATSHTGALAGADRVYDALFRQHGVIRAETFTDLLDIPAALAAGRRTEGDRVAILTSTGGAGTLLADNCGLAGIEVPAPDEATTRALATLLDEDPAAIGRNPVDVTLAGLRPDLFRGAITALLESPSYDAVVVVIGSSALATPDIVAGAILACQAGSTKPILAYVSPHAPHLVRLLNGQGIPAFATPESCASVLRALRRRALPPAPAAIAPDSAVLAGLPAGNLNEVESKAVFARFGVPVARERAVSDAAGAEAAARALGGEVVLKILSRAIAHKSDIGGVKVGLAAAEVPAACVAMLERLRAAGAPAPEGFLVQERVRGGVEMILGFHRDPQLGPVVLLGAGGVAAEVFQDTALRLLPIARADAEAMVSELKAATLLRGYRGAPPADTGALVDTVMAFAAMAGAAGERLLEAEINPLLVLPQGEGARAVDGLAVLR</sequence>
<dbReference type="InterPro" id="IPR016102">
    <property type="entry name" value="Succinyl-CoA_synth-like"/>
</dbReference>
<feature type="domain" description="ATP-grasp" evidence="3">
    <location>
        <begin position="482"/>
        <end position="518"/>
    </location>
</feature>
<dbReference type="InterPro" id="IPR003781">
    <property type="entry name" value="CoA-bd"/>
</dbReference>
<dbReference type="SUPFAM" id="SSF52210">
    <property type="entry name" value="Succinyl-CoA synthetase domains"/>
    <property type="match status" value="2"/>
</dbReference>
<proteinExistence type="predicted"/>
<dbReference type="AlphaFoldDB" id="A0A502GAC6"/>
<dbReference type="Gene3D" id="3.30.1490.20">
    <property type="entry name" value="ATP-grasp fold, A domain"/>
    <property type="match status" value="1"/>
</dbReference>
<organism evidence="4 5">
    <name type="scientific">Muricoccus nepalensis</name>
    <dbReference type="NCBI Taxonomy" id="1854500"/>
    <lineage>
        <taxon>Bacteria</taxon>
        <taxon>Pseudomonadati</taxon>
        <taxon>Pseudomonadota</taxon>
        <taxon>Alphaproteobacteria</taxon>
        <taxon>Acetobacterales</taxon>
        <taxon>Roseomonadaceae</taxon>
        <taxon>Muricoccus</taxon>
    </lineage>
</organism>
<dbReference type="GO" id="GO:0005524">
    <property type="term" value="F:ATP binding"/>
    <property type="evidence" value="ECO:0007669"/>
    <property type="project" value="UniProtKB-UniRule"/>
</dbReference>
<dbReference type="Gene3D" id="3.40.50.261">
    <property type="entry name" value="Succinyl-CoA synthetase domains"/>
    <property type="match status" value="2"/>
</dbReference>
<dbReference type="Pfam" id="PF13549">
    <property type="entry name" value="ATP-grasp_5"/>
    <property type="match status" value="1"/>
</dbReference>
<dbReference type="GO" id="GO:0006099">
    <property type="term" value="P:tricarboxylic acid cycle"/>
    <property type="evidence" value="ECO:0007669"/>
    <property type="project" value="UniProtKB-KW"/>
</dbReference>
<dbReference type="SUPFAM" id="SSF56059">
    <property type="entry name" value="Glutathione synthetase ATP-binding domain-like"/>
    <property type="match status" value="1"/>
</dbReference>
<evidence type="ECO:0000256" key="2">
    <source>
        <dbReference type="PROSITE-ProRule" id="PRU00409"/>
    </source>
</evidence>
<dbReference type="PANTHER" id="PTHR42793:SF4">
    <property type="entry name" value="BLL6376 PROTEIN"/>
    <property type="match status" value="1"/>
</dbReference>
<reference evidence="4 5" key="1">
    <citation type="journal article" date="2019" name="Environ. Microbiol.">
        <title>Species interactions and distinct microbial communities in high Arctic permafrost affected cryosols are associated with the CH4 and CO2 gas fluxes.</title>
        <authorList>
            <person name="Altshuler I."/>
            <person name="Hamel J."/>
            <person name="Turney S."/>
            <person name="Magnuson E."/>
            <person name="Levesque R."/>
            <person name="Greer C."/>
            <person name="Whyte L.G."/>
        </authorList>
    </citation>
    <scope>NUCLEOTIDE SEQUENCE [LARGE SCALE GENOMIC DNA]</scope>
    <source>
        <strain evidence="4 5">S9.3B</strain>
    </source>
</reference>
<evidence type="ECO:0000313" key="4">
    <source>
        <dbReference type="EMBL" id="TPG58592.1"/>
    </source>
</evidence>
<comment type="caution">
    <text evidence="4">The sequence shown here is derived from an EMBL/GenBank/DDBJ whole genome shotgun (WGS) entry which is preliminary data.</text>
</comment>
<dbReference type="SMART" id="SM00881">
    <property type="entry name" value="CoA_binding"/>
    <property type="match status" value="1"/>
</dbReference>
<dbReference type="PROSITE" id="PS50975">
    <property type="entry name" value="ATP_GRASP"/>
    <property type="match status" value="1"/>
</dbReference>
<dbReference type="Pfam" id="PF13380">
    <property type="entry name" value="CoA_binding_2"/>
    <property type="match status" value="1"/>
</dbReference>
<dbReference type="OrthoDB" id="9807426at2"/>
<evidence type="ECO:0000256" key="1">
    <source>
        <dbReference type="ARBA" id="ARBA00022532"/>
    </source>
</evidence>
<keyword evidence="5" id="KW-1185">Reference proteome</keyword>
<keyword evidence="1" id="KW-0816">Tricarboxylic acid cycle</keyword>
<dbReference type="InterPro" id="IPR013815">
    <property type="entry name" value="ATP_grasp_subdomain_1"/>
</dbReference>
<dbReference type="EMBL" id="RCZP01000005">
    <property type="protein sequence ID" value="TPG58592.1"/>
    <property type="molecule type" value="Genomic_DNA"/>
</dbReference>
<dbReference type="Gene3D" id="3.40.50.720">
    <property type="entry name" value="NAD(P)-binding Rossmann-like Domain"/>
    <property type="match status" value="1"/>
</dbReference>